<dbReference type="Gene3D" id="3.30.565.10">
    <property type="entry name" value="Histidine kinase-like ATPase, C-terminal domain"/>
    <property type="match status" value="1"/>
</dbReference>
<dbReference type="Pfam" id="PF02518">
    <property type="entry name" value="HATPase_c"/>
    <property type="match status" value="1"/>
</dbReference>
<comment type="caution">
    <text evidence="8">The sequence shown here is derived from an EMBL/GenBank/DDBJ whole genome shotgun (WGS) entry which is preliminary data.</text>
</comment>
<keyword evidence="9" id="KW-1185">Reference proteome</keyword>
<evidence type="ECO:0000256" key="3">
    <source>
        <dbReference type="ARBA" id="ARBA00023012"/>
    </source>
</evidence>
<dbReference type="RefSeq" id="WP_263335645.1">
    <property type="nucleotide sequence ID" value="NZ_JAGSYH010000003.1"/>
</dbReference>
<feature type="region of interest" description="Disordered" evidence="4">
    <location>
        <begin position="1067"/>
        <end position="1087"/>
    </location>
</feature>
<evidence type="ECO:0000256" key="6">
    <source>
        <dbReference type="SAM" id="SignalP"/>
    </source>
</evidence>
<dbReference type="Gene3D" id="2.60.40.10">
    <property type="entry name" value="Immunoglobulins"/>
    <property type="match status" value="1"/>
</dbReference>
<dbReference type="SMART" id="SM00387">
    <property type="entry name" value="HATPase_c"/>
    <property type="match status" value="1"/>
</dbReference>
<dbReference type="Gene3D" id="1.20.5.1930">
    <property type="match status" value="1"/>
</dbReference>
<evidence type="ECO:0000256" key="2">
    <source>
        <dbReference type="ARBA" id="ARBA00022777"/>
    </source>
</evidence>
<dbReference type="SUPFAM" id="SSF63829">
    <property type="entry name" value="Calcium-dependent phosphotriesterase"/>
    <property type="match status" value="2"/>
</dbReference>
<feature type="domain" description="Histidine kinase/HSP90-like ATPase" evidence="7">
    <location>
        <begin position="971"/>
        <end position="1069"/>
    </location>
</feature>
<dbReference type="Pfam" id="PF07495">
    <property type="entry name" value="Y_Y_Y"/>
    <property type="match status" value="1"/>
</dbReference>
<dbReference type="PANTHER" id="PTHR24421:SF62">
    <property type="entry name" value="SENSORY TRANSDUCTION HISTIDINE KINASE"/>
    <property type="match status" value="1"/>
</dbReference>
<organism evidence="8 9">
    <name type="scientific">Acidicapsa dinghuensis</name>
    <dbReference type="NCBI Taxonomy" id="2218256"/>
    <lineage>
        <taxon>Bacteria</taxon>
        <taxon>Pseudomonadati</taxon>
        <taxon>Acidobacteriota</taxon>
        <taxon>Terriglobia</taxon>
        <taxon>Terriglobales</taxon>
        <taxon>Acidobacteriaceae</taxon>
        <taxon>Acidicapsa</taxon>
    </lineage>
</organism>
<dbReference type="Pfam" id="PF07494">
    <property type="entry name" value="Reg_prop"/>
    <property type="match status" value="4"/>
</dbReference>
<dbReference type="InterPro" id="IPR011712">
    <property type="entry name" value="Sig_transdc_His_kin_sub3_dim/P"/>
</dbReference>
<dbReference type="EMBL" id="JBHSPH010000002">
    <property type="protein sequence ID" value="MFC5862418.1"/>
    <property type="molecule type" value="Genomic_DNA"/>
</dbReference>
<dbReference type="InterPro" id="IPR036890">
    <property type="entry name" value="HATPase_C_sf"/>
</dbReference>
<proteinExistence type="predicted"/>
<protein>
    <submittedName>
        <fullName evidence="8">Two-component regulator propeller domain-containing protein</fullName>
    </submittedName>
</protein>
<dbReference type="SUPFAM" id="SSF55874">
    <property type="entry name" value="ATPase domain of HSP90 chaperone/DNA topoisomerase II/histidine kinase"/>
    <property type="match status" value="1"/>
</dbReference>
<reference evidence="9" key="1">
    <citation type="journal article" date="2019" name="Int. J. Syst. Evol. Microbiol.">
        <title>The Global Catalogue of Microorganisms (GCM) 10K type strain sequencing project: providing services to taxonomists for standard genome sequencing and annotation.</title>
        <authorList>
            <consortium name="The Broad Institute Genomics Platform"/>
            <consortium name="The Broad Institute Genome Sequencing Center for Infectious Disease"/>
            <person name="Wu L."/>
            <person name="Ma J."/>
        </authorList>
    </citation>
    <scope>NUCLEOTIDE SEQUENCE [LARGE SCALE GENOMIC DNA]</scope>
    <source>
        <strain evidence="9">JCM 4087</strain>
    </source>
</reference>
<evidence type="ECO:0000256" key="1">
    <source>
        <dbReference type="ARBA" id="ARBA00022679"/>
    </source>
</evidence>
<evidence type="ECO:0000313" key="9">
    <source>
        <dbReference type="Proteomes" id="UP001596091"/>
    </source>
</evidence>
<evidence type="ECO:0000259" key="7">
    <source>
        <dbReference type="SMART" id="SM00387"/>
    </source>
</evidence>
<keyword evidence="2" id="KW-0418">Kinase</keyword>
<evidence type="ECO:0000256" key="5">
    <source>
        <dbReference type="SAM" id="Phobius"/>
    </source>
</evidence>
<evidence type="ECO:0000313" key="8">
    <source>
        <dbReference type="EMBL" id="MFC5862418.1"/>
    </source>
</evidence>
<keyword evidence="5" id="KW-1133">Transmembrane helix</keyword>
<dbReference type="InterPro" id="IPR050482">
    <property type="entry name" value="Sensor_HK_TwoCompSys"/>
</dbReference>
<feature type="transmembrane region" description="Helical" evidence="5">
    <location>
        <begin position="831"/>
        <end position="849"/>
    </location>
</feature>
<keyword evidence="3" id="KW-0902">Two-component regulatory system</keyword>
<keyword evidence="1" id="KW-0808">Transferase</keyword>
<name>A0ABW1EGD5_9BACT</name>
<dbReference type="Gene3D" id="2.130.10.10">
    <property type="entry name" value="YVTN repeat-like/Quinoprotein amine dehydrogenase"/>
    <property type="match status" value="4"/>
</dbReference>
<dbReference type="InterPro" id="IPR003594">
    <property type="entry name" value="HATPase_dom"/>
</dbReference>
<dbReference type="InterPro" id="IPR013783">
    <property type="entry name" value="Ig-like_fold"/>
</dbReference>
<keyword evidence="6" id="KW-0732">Signal</keyword>
<dbReference type="Proteomes" id="UP001596091">
    <property type="component" value="Unassembled WGS sequence"/>
</dbReference>
<dbReference type="PANTHER" id="PTHR24421">
    <property type="entry name" value="NITRATE/NITRITE SENSOR PROTEIN NARX-RELATED"/>
    <property type="match status" value="1"/>
</dbReference>
<evidence type="ECO:0000256" key="4">
    <source>
        <dbReference type="SAM" id="MobiDB-lite"/>
    </source>
</evidence>
<dbReference type="InterPro" id="IPR015943">
    <property type="entry name" value="WD40/YVTN_repeat-like_dom_sf"/>
</dbReference>
<keyword evidence="5" id="KW-0472">Membrane</keyword>
<dbReference type="Pfam" id="PF07730">
    <property type="entry name" value="HisKA_3"/>
    <property type="match status" value="1"/>
</dbReference>
<dbReference type="CDD" id="cd16917">
    <property type="entry name" value="HATPase_UhpB-NarQ-NarX-like"/>
    <property type="match status" value="1"/>
</dbReference>
<dbReference type="InterPro" id="IPR011110">
    <property type="entry name" value="Reg_prop"/>
</dbReference>
<accession>A0ABW1EGD5</accession>
<keyword evidence="5" id="KW-0812">Transmembrane</keyword>
<gene>
    <name evidence="8" type="ORF">ACFPT7_08975</name>
</gene>
<dbReference type="InterPro" id="IPR011123">
    <property type="entry name" value="Y_Y_Y"/>
</dbReference>
<feature type="signal peptide" evidence="6">
    <location>
        <begin position="1"/>
        <end position="28"/>
    </location>
</feature>
<feature type="chain" id="PRO_5047304329" evidence="6">
    <location>
        <begin position="29"/>
        <end position="1087"/>
    </location>
</feature>
<sequence>MPCCRRLRKLLCCAILVAGIGAAKTSAALEPATPLARLNRQAWTMENGLPQNTVPVLMQSSDGYLWAGTELGLARFDGTAFRIFDHTSMPAFPDAEIRCLLEDAKKGGLWIGTSDGLISWRDGVLKIFNASDGLGSSSIRGLTQTADGTVWVWSDAGLARWSGSAFAAVPTGALPKAEITSIASDGAGGFWVGTENGLASFRNGRWSVNAAEQRDLLHGAGRALVKTMPDGDVLIADARGVLSVHTGFVSSIIPTSDVPEGNVSYLERLADGTIAVATKSTLVLWRQGHVERYTVGDRLPGSRIESLMADREDCLWVGTNHGLTRIYSPARGQAHVVEQFPASDPLAENSVVSLREDEEGDVWAGTETSGLHILRDARFQGIGNAEGLSSDATTAVVEDSLHREWIGTADGGVNCVSLDAANNPRVGSITANQGLISNVVLSLAAGYHGDIWVGTPDGLSRIDSAGVRSYTSADGLPDDFVRSLLVEPDGSVWIGTRRGLTHLVDGRFTTLTQADGLGSDLVGALARTADGDLWIATFHGLSRLHAGKLRNYTTTDGLSSNVITALSVTPDGLIWVGTQNAGLNLWDGQRFLALRASGENSILPQVIHAITPDDRGHLWLASDNGLTRADALFLWSCLRSGHCSEESEHVAHFSTADGLRSREMSSNSHPTSMKSSDGRLWFTTPRGVIVVDPLHFAELPGPPPVAIERFSVDDHESSKTGTLKIGAGAMRFQFDYVGLSFAEPQKVRYRYMLRGFDHSWIDAGLRRTAYYTNIPPGAYRFCVEAALGEGAFVDAGGACELEPHLITPVGTGRWRQASLQFRLVPHYYQTLWFWALAVLATLVLVVLVVRRRVVRVEREFAAVMGERNRIAREIHDTLAQGYVGISLQLEILGQLLRMGKADAAQKHLEQTQGLVREGLDDARQSIWALRSQDSREQNLPIRLRRFVERARDEALTATIRVYGAYRPLVPEVEREVLRIAQEAIHNVKKHAHASRLSVRVEYDARSLTLTVSDNGHGFATEAADGQLNGAGHYGLTGMRERSALIHAELEIASELGQGTTVTLRVPAEGSERGVDDIGMTESSKEQL</sequence>